<feature type="transmembrane region" description="Helical" evidence="13">
    <location>
        <begin position="20"/>
        <end position="40"/>
    </location>
</feature>
<feature type="transmembrane region" description="Helical" evidence="13">
    <location>
        <begin position="52"/>
        <end position="79"/>
    </location>
</feature>
<comment type="caution">
    <text evidence="14">The sequence shown here is derived from an EMBL/GenBank/DDBJ whole genome shotgun (WGS) entry which is preliminary data.</text>
</comment>
<dbReference type="EMBL" id="SRLA01000004">
    <property type="protein sequence ID" value="TGE05469.1"/>
    <property type="molecule type" value="Genomic_DNA"/>
</dbReference>
<keyword evidence="8 13" id="KW-1133">Transmembrane helix</keyword>
<dbReference type="PANTHER" id="PTHR31462">
    <property type="entry name" value="ENDOSOMAL/LYSOSOMAL POTASSIUM CHANNEL TMEM175"/>
    <property type="match status" value="1"/>
</dbReference>
<protein>
    <submittedName>
        <fullName evidence="14">DUF1211 domain-containing protein</fullName>
    </submittedName>
</protein>
<keyword evidence="4" id="KW-0633">Potassium transport</keyword>
<keyword evidence="15" id="KW-1185">Reference proteome</keyword>
<dbReference type="GO" id="GO:0005267">
    <property type="term" value="F:potassium channel activity"/>
    <property type="evidence" value="ECO:0007669"/>
    <property type="project" value="UniProtKB-KW"/>
</dbReference>
<evidence type="ECO:0000256" key="12">
    <source>
        <dbReference type="ARBA" id="ARBA00034430"/>
    </source>
</evidence>
<dbReference type="AlphaFoldDB" id="A0A4Z0P2X8"/>
<reference evidence="14 15" key="1">
    <citation type="submission" date="2019-04" db="EMBL/GenBank/DDBJ databases">
        <authorList>
            <person name="Feng G."/>
            <person name="Zhang J."/>
            <person name="Zhu H."/>
        </authorList>
    </citation>
    <scope>NUCLEOTIDE SEQUENCE [LARGE SCALE GENOMIC DNA]</scope>
    <source>
        <strain evidence="14 15">92R-1</strain>
    </source>
</reference>
<evidence type="ECO:0000256" key="5">
    <source>
        <dbReference type="ARBA" id="ARBA00022692"/>
    </source>
</evidence>
<evidence type="ECO:0000256" key="6">
    <source>
        <dbReference type="ARBA" id="ARBA00022826"/>
    </source>
</evidence>
<name>A0A4Z0P2X8_9BACT</name>
<dbReference type="Pfam" id="PF06736">
    <property type="entry name" value="TMEM175"/>
    <property type="match status" value="1"/>
</dbReference>
<evidence type="ECO:0000313" key="15">
    <source>
        <dbReference type="Proteomes" id="UP000298337"/>
    </source>
</evidence>
<dbReference type="InterPro" id="IPR010617">
    <property type="entry name" value="TMEM175-like"/>
</dbReference>
<keyword evidence="6" id="KW-0631">Potassium channel</keyword>
<gene>
    <name evidence="14" type="ORF">EU556_19390</name>
</gene>
<keyword evidence="3" id="KW-0813">Transport</keyword>
<proteinExistence type="inferred from homology"/>
<evidence type="ECO:0000256" key="3">
    <source>
        <dbReference type="ARBA" id="ARBA00022448"/>
    </source>
</evidence>
<accession>A0A4Z0P2X8</accession>
<dbReference type="GO" id="GO:0016020">
    <property type="term" value="C:membrane"/>
    <property type="evidence" value="ECO:0007669"/>
    <property type="project" value="UniProtKB-SubCell"/>
</dbReference>
<keyword evidence="9" id="KW-0406">Ion transport</keyword>
<evidence type="ECO:0000256" key="1">
    <source>
        <dbReference type="ARBA" id="ARBA00004141"/>
    </source>
</evidence>
<sequence>MDGNEAPLHNRDEFQLERLILFTDAVFAIAITLLIIEIKVPELHHGASESAILAHLAALTPKFIGFFVAFFIIAIYWLAHHRVFRFVTRYNNRLIWLNILFLLSIVLMPFTAAFQGEYPLLRTPWVLYSLSVLFTGFMQLCLQAYIRNPANGVAPAIFATHPDLDLVRPLVPMSLFVVSILLCFISSPWVCKLFLIVMAPAMMLYGRRYRRLLHEYEHPVVVV</sequence>
<comment type="similarity">
    <text evidence="2">Belongs to the TMEM175 family.</text>
</comment>
<feature type="transmembrane region" description="Helical" evidence="13">
    <location>
        <begin position="175"/>
        <end position="205"/>
    </location>
</feature>
<dbReference type="Proteomes" id="UP000298337">
    <property type="component" value="Unassembled WGS sequence"/>
</dbReference>
<evidence type="ECO:0000256" key="11">
    <source>
        <dbReference type="ARBA" id="ARBA00023303"/>
    </source>
</evidence>
<comment type="catalytic activity">
    <reaction evidence="12">
        <text>K(+)(in) = K(+)(out)</text>
        <dbReference type="Rhea" id="RHEA:29463"/>
        <dbReference type="ChEBI" id="CHEBI:29103"/>
    </reaction>
</comment>
<keyword evidence="5 13" id="KW-0812">Transmembrane</keyword>
<keyword evidence="7" id="KW-0630">Potassium</keyword>
<keyword evidence="10 13" id="KW-0472">Membrane</keyword>
<evidence type="ECO:0000256" key="8">
    <source>
        <dbReference type="ARBA" id="ARBA00022989"/>
    </source>
</evidence>
<keyword evidence="11" id="KW-0407">Ion channel</keyword>
<dbReference type="GO" id="GO:0015252">
    <property type="term" value="F:proton channel activity"/>
    <property type="evidence" value="ECO:0007669"/>
    <property type="project" value="InterPro"/>
</dbReference>
<evidence type="ECO:0000256" key="4">
    <source>
        <dbReference type="ARBA" id="ARBA00022538"/>
    </source>
</evidence>
<evidence type="ECO:0000313" key="14">
    <source>
        <dbReference type="EMBL" id="TGE05469.1"/>
    </source>
</evidence>
<evidence type="ECO:0000256" key="9">
    <source>
        <dbReference type="ARBA" id="ARBA00023065"/>
    </source>
</evidence>
<evidence type="ECO:0000256" key="10">
    <source>
        <dbReference type="ARBA" id="ARBA00023136"/>
    </source>
</evidence>
<feature type="transmembrane region" description="Helical" evidence="13">
    <location>
        <begin position="94"/>
        <end position="114"/>
    </location>
</feature>
<evidence type="ECO:0000256" key="13">
    <source>
        <dbReference type="SAM" id="Phobius"/>
    </source>
</evidence>
<evidence type="ECO:0000256" key="2">
    <source>
        <dbReference type="ARBA" id="ARBA00006920"/>
    </source>
</evidence>
<dbReference type="PANTHER" id="PTHR31462:SF5">
    <property type="entry name" value="ENDOSOMAL_LYSOSOMAL PROTON CHANNEL TMEM175"/>
    <property type="match status" value="1"/>
</dbReference>
<comment type="subcellular location">
    <subcellularLocation>
        <location evidence="1">Membrane</location>
        <topology evidence="1">Multi-pass membrane protein</topology>
    </subcellularLocation>
</comment>
<organism evidence="14 15">
    <name type="scientific">Hymenobacter fodinae</name>
    <dbReference type="NCBI Taxonomy" id="2510796"/>
    <lineage>
        <taxon>Bacteria</taxon>
        <taxon>Pseudomonadati</taxon>
        <taxon>Bacteroidota</taxon>
        <taxon>Cytophagia</taxon>
        <taxon>Cytophagales</taxon>
        <taxon>Hymenobacteraceae</taxon>
        <taxon>Hymenobacter</taxon>
    </lineage>
</organism>
<evidence type="ECO:0000256" key="7">
    <source>
        <dbReference type="ARBA" id="ARBA00022958"/>
    </source>
</evidence>